<accession>A0A2V4DYK6</accession>
<feature type="transmembrane region" description="Helical" evidence="1">
    <location>
        <begin position="42"/>
        <end position="62"/>
    </location>
</feature>
<sequence>MESQNQNIKQFKARRHVILLIIICIIAFFIMLMFPVETNVCVGVPIILVFIRAIWQFNMIYIEIGDDYIIFIPTAPLGSAARMLFEEISSISYQKNKVIINYKNEISHNENTVKIPLTVMENKEKEKLLTTLHTVLKDKEQ</sequence>
<feature type="transmembrane region" description="Helical" evidence="1">
    <location>
        <begin position="17"/>
        <end position="36"/>
    </location>
</feature>
<evidence type="ECO:0000313" key="3">
    <source>
        <dbReference type="Proteomes" id="UP000247483"/>
    </source>
</evidence>
<dbReference type="Proteomes" id="UP000247483">
    <property type="component" value="Unassembled WGS sequence"/>
</dbReference>
<keyword evidence="1" id="KW-1133">Transmembrane helix</keyword>
<evidence type="ECO:0000313" key="2">
    <source>
        <dbReference type="EMBL" id="PXZ04001.1"/>
    </source>
</evidence>
<organism evidence="2 3">
    <name type="scientific">Gilliamella apicola</name>
    <dbReference type="NCBI Taxonomy" id="1196095"/>
    <lineage>
        <taxon>Bacteria</taxon>
        <taxon>Pseudomonadati</taxon>
        <taxon>Pseudomonadota</taxon>
        <taxon>Gammaproteobacteria</taxon>
        <taxon>Orbales</taxon>
        <taxon>Orbaceae</taxon>
        <taxon>Gilliamella</taxon>
    </lineage>
</organism>
<dbReference type="AlphaFoldDB" id="A0A2V4DYK6"/>
<dbReference type="RefSeq" id="WP_110423376.1">
    <property type="nucleotide sequence ID" value="NZ_QGLP01000005.1"/>
</dbReference>
<proteinExistence type="predicted"/>
<keyword evidence="1" id="KW-0472">Membrane</keyword>
<protein>
    <submittedName>
        <fullName evidence="2">Uncharacterized protein</fullName>
    </submittedName>
</protein>
<keyword evidence="1" id="KW-0812">Transmembrane</keyword>
<name>A0A2V4DYK6_9GAMM</name>
<comment type="caution">
    <text evidence="2">The sequence shown here is derived from an EMBL/GenBank/DDBJ whole genome shotgun (WGS) entry which is preliminary data.</text>
</comment>
<dbReference type="EMBL" id="QGLP01000005">
    <property type="protein sequence ID" value="PXZ04001.1"/>
    <property type="molecule type" value="Genomic_DNA"/>
</dbReference>
<reference evidence="2 3" key="1">
    <citation type="submission" date="2018-05" db="EMBL/GenBank/DDBJ databases">
        <title>Reference genomes for bee gut microbiota database.</title>
        <authorList>
            <person name="Ellegaard K.M."/>
        </authorList>
    </citation>
    <scope>NUCLEOTIDE SEQUENCE [LARGE SCALE GENOMIC DNA]</scope>
    <source>
        <strain evidence="2 3">ESL0177</strain>
    </source>
</reference>
<gene>
    <name evidence="2" type="ORF">DKK79_06395</name>
</gene>
<evidence type="ECO:0000256" key="1">
    <source>
        <dbReference type="SAM" id="Phobius"/>
    </source>
</evidence>